<protein>
    <submittedName>
        <fullName evidence="1">Uncharacterized protein</fullName>
    </submittedName>
</protein>
<accession>A0A635R8D9</accession>
<reference evidence="1" key="1">
    <citation type="submission" date="2018-07" db="EMBL/GenBank/DDBJ databases">
        <authorList>
            <person name="Ashton P.M."/>
            <person name="Dallman T."/>
            <person name="Nair S."/>
            <person name="De Pinna E."/>
            <person name="Peters T."/>
            <person name="Grant K."/>
        </authorList>
    </citation>
    <scope>NUCLEOTIDE SEQUENCE</scope>
    <source>
        <strain evidence="1">368335</strain>
    </source>
</reference>
<dbReference type="AlphaFoldDB" id="A0A635R8D9"/>
<evidence type="ECO:0000313" key="1">
    <source>
        <dbReference type="EMBL" id="EDH8303022.1"/>
    </source>
</evidence>
<dbReference type="EMBL" id="AAMIYH010000015">
    <property type="protein sequence ID" value="EDH8303022.1"/>
    <property type="molecule type" value="Genomic_DNA"/>
</dbReference>
<gene>
    <name evidence="1" type="ORF">CB695_16245</name>
</gene>
<proteinExistence type="predicted"/>
<comment type="caution">
    <text evidence="1">The sequence shown here is derived from an EMBL/GenBank/DDBJ whole genome shotgun (WGS) entry which is preliminary data.</text>
</comment>
<organism evidence="1">
    <name type="scientific">Salmonella enterica subsp. enterica serovar Chester</name>
    <dbReference type="NCBI Taxonomy" id="149386"/>
    <lineage>
        <taxon>Bacteria</taxon>
        <taxon>Pseudomonadati</taxon>
        <taxon>Pseudomonadota</taxon>
        <taxon>Gammaproteobacteria</taxon>
        <taxon>Enterobacterales</taxon>
        <taxon>Enterobacteriaceae</taxon>
        <taxon>Salmonella</taxon>
    </lineage>
</organism>
<name>A0A635R8D9_SALET</name>
<sequence length="127" mass="14643">MLLPPQPTEPTAPYAGLNLASFLEKVLKAYPDVENVVDKLCTDPTMSVAFHYYMVTEHFAGMQIFQRGKCYYITRNSSIRNTSSYELYSWVLWSENPAGNIDENPKVAYRLYSEKWHSWVAVPHDSN</sequence>